<evidence type="ECO:0000256" key="1">
    <source>
        <dbReference type="SAM" id="MobiDB-lite"/>
    </source>
</evidence>
<evidence type="ECO:0000313" key="3">
    <source>
        <dbReference type="WBParaSite" id="Csp11.Scaffold595.g5257.t1"/>
    </source>
</evidence>
<accession>A0A1I7TEV7</accession>
<organism evidence="2 3">
    <name type="scientific">Caenorhabditis tropicalis</name>
    <dbReference type="NCBI Taxonomy" id="1561998"/>
    <lineage>
        <taxon>Eukaryota</taxon>
        <taxon>Metazoa</taxon>
        <taxon>Ecdysozoa</taxon>
        <taxon>Nematoda</taxon>
        <taxon>Chromadorea</taxon>
        <taxon>Rhabditida</taxon>
        <taxon>Rhabditina</taxon>
        <taxon>Rhabditomorpha</taxon>
        <taxon>Rhabditoidea</taxon>
        <taxon>Rhabditidae</taxon>
        <taxon>Peloderinae</taxon>
        <taxon>Caenorhabditis</taxon>
    </lineage>
</organism>
<evidence type="ECO:0000313" key="2">
    <source>
        <dbReference type="Proteomes" id="UP000095282"/>
    </source>
</evidence>
<dbReference type="AlphaFoldDB" id="A0A1I7TEV7"/>
<dbReference type="eggNOG" id="ENOG502TIC7">
    <property type="taxonomic scope" value="Eukaryota"/>
</dbReference>
<sequence length="344" mass="37703">MQSSFSFEYSNEFIEAIVCQISFISKIDTMKLSFFISFLIFYLQVHDVLGYCRQDIVTRMPPLTSTSSSSLASSTFDSTEKTSTTTSTLTPSTTITTATENTSTTTPTDTPSTSAPTETPTETSSITTTTVIPSTTSTTETPSTTTSIPPTSTSTVTSSTVSTTKTSTETPSTTTVTPTKTTTTTTNTPSTTTTKTELPSTSSNCTNGYPLSCDQSCGCPRYTINSSFIYQHDMEYAALHPELYLDSNLTWTNCLPTLVTCVVKVGKDEEHKGLTDWKYEWNGTHVNGIKMLNEDMKVANLTCANGKWSNYDEKYGEETGNFYTCINRNVIIDYYETTTTRSLN</sequence>
<reference evidence="3" key="1">
    <citation type="submission" date="2016-11" db="UniProtKB">
        <authorList>
            <consortium name="WormBaseParasite"/>
        </authorList>
    </citation>
    <scope>IDENTIFICATION</scope>
</reference>
<dbReference type="STRING" id="1561998.A0A1I7TEV7"/>
<protein>
    <submittedName>
        <fullName evidence="3">C-type lectin domain-containing protein</fullName>
    </submittedName>
</protein>
<keyword evidence="2" id="KW-1185">Reference proteome</keyword>
<name>A0A1I7TEV7_9PELO</name>
<feature type="compositionally biased region" description="Low complexity" evidence="1">
    <location>
        <begin position="64"/>
        <end position="202"/>
    </location>
</feature>
<feature type="region of interest" description="Disordered" evidence="1">
    <location>
        <begin position="63"/>
        <end position="202"/>
    </location>
</feature>
<dbReference type="WBParaSite" id="Csp11.Scaffold595.g5257.t1">
    <property type="protein sequence ID" value="Csp11.Scaffold595.g5257.t1"/>
    <property type="gene ID" value="Csp11.Scaffold595.g5257"/>
</dbReference>
<dbReference type="Proteomes" id="UP000095282">
    <property type="component" value="Unplaced"/>
</dbReference>
<proteinExistence type="predicted"/>